<dbReference type="GO" id="GO:0016491">
    <property type="term" value="F:oxidoreductase activity"/>
    <property type="evidence" value="ECO:0007669"/>
    <property type="project" value="InterPro"/>
</dbReference>
<dbReference type="Gene3D" id="3.50.50.60">
    <property type="entry name" value="FAD/NAD(P)-binding domain"/>
    <property type="match status" value="1"/>
</dbReference>
<dbReference type="InterPro" id="IPR002937">
    <property type="entry name" value="Amino_oxidase"/>
</dbReference>
<sequence length="450" mass="50400">MRFGGRTGGSGTGVSNGEERSVLNDHCRLGVIGAGPAGLSLAKLAQESGRFAPTVLEREDVVGGKSRSLNYGDIVVELGTCYTTRAHRLVKRWMRELGHDLRPLGRQKFDAVEFFEYVKDGPGAPFVLQCLKYLYCRRALLRAIDSTTKMSAANRQIAMPVGDWLNAHNLPKMRKFMHRALTSLGYGYVDTTPTIQALRWCSLDLLLTGLFNQVELPVRGWSKFWCDLAETMEVKTGVTITSVKRSSAGAIIRTTEETLAFDAIAICIDPDIANRFLEPTEQEAFIAESLEYQGYFSAVIVADDWFDAWDSQGYSDACRSSKDKGRLVAVRRDGYSPDLGGQVYFTGQIPGRYTNAELSELLKQEVLRHGGTVSRELTHKRWKYFPQYKSQAILDGLLETMANVQGRNSTWYSGSAFSHEAVSNICDFNQALLKRMERFYRLDSRRTGPD</sequence>
<feature type="domain" description="Amine oxidase" evidence="1">
    <location>
        <begin position="37"/>
        <end position="367"/>
    </location>
</feature>
<dbReference type="EMBL" id="VHSH01000007">
    <property type="protein sequence ID" value="TQV77920.1"/>
    <property type="molecule type" value="Genomic_DNA"/>
</dbReference>
<dbReference type="OrthoDB" id="9790219at2"/>
<proteinExistence type="predicted"/>
<dbReference type="InterPro" id="IPR036188">
    <property type="entry name" value="FAD/NAD-bd_sf"/>
</dbReference>
<gene>
    <name evidence="2" type="ORF">FKG95_20500</name>
</gene>
<dbReference type="PANTHER" id="PTHR42923">
    <property type="entry name" value="PROTOPORPHYRINOGEN OXIDASE"/>
    <property type="match status" value="1"/>
</dbReference>
<comment type="caution">
    <text evidence="2">The sequence shown here is derived from an EMBL/GenBank/DDBJ whole genome shotgun (WGS) entry which is preliminary data.</text>
</comment>
<protein>
    <submittedName>
        <fullName evidence="2">FAD-dependent oxidoreductase</fullName>
    </submittedName>
</protein>
<dbReference type="InterPro" id="IPR050464">
    <property type="entry name" value="Zeta_carotene_desat/Oxidored"/>
</dbReference>
<organism evidence="2 3">
    <name type="scientific">Denitrobaculum tricleocarpae</name>
    <dbReference type="NCBI Taxonomy" id="2591009"/>
    <lineage>
        <taxon>Bacteria</taxon>
        <taxon>Pseudomonadati</taxon>
        <taxon>Pseudomonadota</taxon>
        <taxon>Alphaproteobacteria</taxon>
        <taxon>Rhodospirillales</taxon>
        <taxon>Rhodospirillaceae</taxon>
        <taxon>Denitrobaculum</taxon>
    </lineage>
</organism>
<name>A0A545TL07_9PROT</name>
<evidence type="ECO:0000259" key="1">
    <source>
        <dbReference type="Pfam" id="PF01593"/>
    </source>
</evidence>
<dbReference type="AlphaFoldDB" id="A0A545TL07"/>
<dbReference type="PRINTS" id="PR00419">
    <property type="entry name" value="ADXRDTASE"/>
</dbReference>
<dbReference type="Gene3D" id="3.30.70.1990">
    <property type="match status" value="1"/>
</dbReference>
<reference evidence="2 3" key="1">
    <citation type="submission" date="2019-06" db="EMBL/GenBank/DDBJ databases">
        <title>Whole genome sequence for Rhodospirillaceae sp. R148.</title>
        <authorList>
            <person name="Wang G."/>
        </authorList>
    </citation>
    <scope>NUCLEOTIDE SEQUENCE [LARGE SCALE GENOMIC DNA]</scope>
    <source>
        <strain evidence="2 3">R148</strain>
    </source>
</reference>
<dbReference type="Gene3D" id="1.10.405.20">
    <property type="match status" value="1"/>
</dbReference>
<dbReference type="Pfam" id="PF01593">
    <property type="entry name" value="Amino_oxidase"/>
    <property type="match status" value="1"/>
</dbReference>
<keyword evidence="3" id="KW-1185">Reference proteome</keyword>
<dbReference type="SUPFAM" id="SSF51905">
    <property type="entry name" value="FAD/NAD(P)-binding domain"/>
    <property type="match status" value="1"/>
</dbReference>
<accession>A0A545TL07</accession>
<evidence type="ECO:0000313" key="3">
    <source>
        <dbReference type="Proteomes" id="UP000315252"/>
    </source>
</evidence>
<dbReference type="Proteomes" id="UP000315252">
    <property type="component" value="Unassembled WGS sequence"/>
</dbReference>
<evidence type="ECO:0000313" key="2">
    <source>
        <dbReference type="EMBL" id="TQV77920.1"/>
    </source>
</evidence>